<dbReference type="Proteomes" id="UP000270834">
    <property type="component" value="Unassembled WGS sequence"/>
</dbReference>
<accession>A0A3M5E6E5</accession>
<dbReference type="SMART" id="SM00342">
    <property type="entry name" value="HTH_ARAC"/>
    <property type="match status" value="1"/>
</dbReference>
<dbReference type="SUPFAM" id="SSF51182">
    <property type="entry name" value="RmlC-like cupins"/>
    <property type="match status" value="1"/>
</dbReference>
<organism evidence="6 7">
    <name type="scientific">Pseudomonas aeruginosa</name>
    <dbReference type="NCBI Taxonomy" id="287"/>
    <lineage>
        <taxon>Bacteria</taxon>
        <taxon>Pseudomonadati</taxon>
        <taxon>Pseudomonadota</taxon>
        <taxon>Gammaproteobacteria</taxon>
        <taxon>Pseudomonadales</taxon>
        <taxon>Pseudomonadaceae</taxon>
        <taxon>Pseudomonas</taxon>
    </lineage>
</organism>
<gene>
    <name evidence="6" type="ORF">ALP65_00029</name>
</gene>
<dbReference type="PANTHER" id="PTHR11019">
    <property type="entry name" value="HTH-TYPE TRANSCRIPTIONAL REGULATOR NIMR"/>
    <property type="match status" value="1"/>
</dbReference>
<evidence type="ECO:0000256" key="2">
    <source>
        <dbReference type="ARBA" id="ARBA00023015"/>
    </source>
</evidence>
<keyword evidence="3" id="KW-0238">DNA-binding</keyword>
<dbReference type="CDD" id="cd06124">
    <property type="entry name" value="cupin_NimR-like_N"/>
    <property type="match status" value="1"/>
</dbReference>
<dbReference type="InterPro" id="IPR011051">
    <property type="entry name" value="RmlC_Cupin_sf"/>
</dbReference>
<evidence type="ECO:0000256" key="4">
    <source>
        <dbReference type="ARBA" id="ARBA00023163"/>
    </source>
</evidence>
<dbReference type="GO" id="GO:0043565">
    <property type="term" value="F:sequence-specific DNA binding"/>
    <property type="evidence" value="ECO:0007669"/>
    <property type="project" value="InterPro"/>
</dbReference>
<dbReference type="SUPFAM" id="SSF46689">
    <property type="entry name" value="Homeodomain-like"/>
    <property type="match status" value="1"/>
</dbReference>
<dbReference type="InterPro" id="IPR018062">
    <property type="entry name" value="HTH_AraC-typ_CS"/>
</dbReference>
<comment type="caution">
    <text evidence="6">The sequence shown here is derived from an EMBL/GenBank/DDBJ whole genome shotgun (WGS) entry which is preliminary data.</text>
</comment>
<name>A0A3M5E6E5_PSEAI</name>
<keyword evidence="1" id="KW-0678">Repressor</keyword>
<proteinExistence type="predicted"/>
<keyword evidence="2" id="KW-0805">Transcription regulation</keyword>
<dbReference type="InterPro" id="IPR009057">
    <property type="entry name" value="Homeodomain-like_sf"/>
</dbReference>
<dbReference type="GO" id="GO:0003700">
    <property type="term" value="F:DNA-binding transcription factor activity"/>
    <property type="evidence" value="ECO:0007669"/>
    <property type="project" value="InterPro"/>
</dbReference>
<dbReference type="Gene3D" id="2.60.120.10">
    <property type="entry name" value="Jelly Rolls"/>
    <property type="match status" value="1"/>
</dbReference>
<dbReference type="PROSITE" id="PS01124">
    <property type="entry name" value="HTH_ARAC_FAMILY_2"/>
    <property type="match status" value="1"/>
</dbReference>
<evidence type="ECO:0000259" key="5">
    <source>
        <dbReference type="PROSITE" id="PS01124"/>
    </source>
</evidence>
<dbReference type="Pfam" id="PF12833">
    <property type="entry name" value="HTH_18"/>
    <property type="match status" value="1"/>
</dbReference>
<evidence type="ECO:0000256" key="1">
    <source>
        <dbReference type="ARBA" id="ARBA00022491"/>
    </source>
</evidence>
<dbReference type="InterPro" id="IPR018060">
    <property type="entry name" value="HTH_AraC"/>
</dbReference>
<dbReference type="EMBL" id="RBSQ01000477">
    <property type="protein sequence ID" value="RMS57147.1"/>
    <property type="molecule type" value="Genomic_DNA"/>
</dbReference>
<evidence type="ECO:0000313" key="6">
    <source>
        <dbReference type="EMBL" id="RMS57147.1"/>
    </source>
</evidence>
<dbReference type="Gene3D" id="1.10.10.60">
    <property type="entry name" value="Homeodomain-like"/>
    <property type="match status" value="1"/>
</dbReference>
<dbReference type="PANTHER" id="PTHR11019:SF159">
    <property type="entry name" value="TRANSCRIPTIONAL REGULATOR-RELATED"/>
    <property type="match status" value="1"/>
</dbReference>
<sequence length="277" mass="31928">MTEKRRQDSEVIETDMLIEHRPDGLLAAISLDFPDGHHLGRHFHPQAQFLYAARGLMRLATHHGAWVIPPTRAVWIPPRVEHEIFMSGEVHMRTLFIEQPETPTPLSDCCVLAVTPLLREMILRAIHLESQPRLDDFRQRLQGLILSEIANLERMPLYLPMPRDRRLQAICQALLKQPELGLTLDDWGLRVGASSRTLARLFAQELQMSFHEWRQQLRLTEALPRLLAGDSVQVVARDLGYGSTRAFSSMFRRLLGETPRDYLGRLEQLARIRGRED</sequence>
<dbReference type="InterPro" id="IPR014710">
    <property type="entry name" value="RmlC-like_jellyroll"/>
</dbReference>
<protein>
    <recommendedName>
        <fullName evidence="5">HTH araC/xylS-type domain-containing protein</fullName>
    </recommendedName>
</protein>
<dbReference type="GO" id="GO:0009893">
    <property type="term" value="P:positive regulation of metabolic process"/>
    <property type="evidence" value="ECO:0007669"/>
    <property type="project" value="UniProtKB-ARBA"/>
</dbReference>
<evidence type="ECO:0000256" key="3">
    <source>
        <dbReference type="ARBA" id="ARBA00023125"/>
    </source>
</evidence>
<reference evidence="6 7" key="1">
    <citation type="submission" date="2018-08" db="EMBL/GenBank/DDBJ databases">
        <title>Recombination of ecologically and evolutionarily significant loci maintains genetic cohesion in the Pseudomonas syringae species complex.</title>
        <authorList>
            <person name="Dillon M."/>
            <person name="Thakur S."/>
            <person name="Almeida R.N.D."/>
            <person name="Weir B.S."/>
            <person name="Guttman D.S."/>
        </authorList>
    </citation>
    <scope>NUCLEOTIDE SEQUENCE [LARGE SCALE GENOMIC DNA]</scope>
    <source>
        <strain evidence="6 7">ICMP 7846</strain>
    </source>
</reference>
<feature type="domain" description="HTH araC/xylS-type" evidence="5">
    <location>
        <begin position="165"/>
        <end position="265"/>
    </location>
</feature>
<dbReference type="PROSITE" id="PS00041">
    <property type="entry name" value="HTH_ARAC_FAMILY_1"/>
    <property type="match status" value="1"/>
</dbReference>
<dbReference type="FunFam" id="1.10.10.60:FF:000132">
    <property type="entry name" value="AraC family transcriptional regulator"/>
    <property type="match status" value="1"/>
</dbReference>
<keyword evidence="4" id="KW-0804">Transcription</keyword>
<evidence type="ECO:0000313" key="7">
    <source>
        <dbReference type="Proteomes" id="UP000270834"/>
    </source>
</evidence>
<dbReference type="AlphaFoldDB" id="A0A3M5E6E5"/>